<accession>A0A4Q1BHL3</accession>
<protein>
    <submittedName>
        <fullName evidence="1">Uncharacterized protein</fullName>
    </submittedName>
</protein>
<keyword evidence="2" id="KW-1185">Reference proteome</keyword>
<evidence type="ECO:0000313" key="1">
    <source>
        <dbReference type="EMBL" id="RXK37105.1"/>
    </source>
</evidence>
<dbReference type="EMBL" id="SDIL01000077">
    <property type="protein sequence ID" value="RXK37105.1"/>
    <property type="molecule type" value="Genomic_DNA"/>
</dbReference>
<name>A0A4Q1BHL3_TREME</name>
<dbReference type="InParanoid" id="A0A4Q1BHL3"/>
<reference evidence="1 2" key="1">
    <citation type="submission" date="2016-06" db="EMBL/GenBank/DDBJ databases">
        <title>Evolution of pathogenesis and genome organization in the Tremellales.</title>
        <authorList>
            <person name="Cuomo C."/>
            <person name="Litvintseva A."/>
            <person name="Heitman J."/>
            <person name="Chen Y."/>
            <person name="Sun S."/>
            <person name="Springer D."/>
            <person name="Dromer F."/>
            <person name="Young S."/>
            <person name="Zeng Q."/>
            <person name="Chapman S."/>
            <person name="Gujja S."/>
            <person name="Saif S."/>
            <person name="Birren B."/>
        </authorList>
    </citation>
    <scope>NUCLEOTIDE SEQUENCE [LARGE SCALE GENOMIC DNA]</scope>
    <source>
        <strain evidence="1 2">ATCC 28783</strain>
    </source>
</reference>
<proteinExistence type="predicted"/>
<dbReference type="Proteomes" id="UP000289152">
    <property type="component" value="Unassembled WGS sequence"/>
</dbReference>
<comment type="caution">
    <text evidence="1">The sequence shown here is derived from an EMBL/GenBank/DDBJ whole genome shotgun (WGS) entry which is preliminary data.</text>
</comment>
<sequence length="240" mass="27698">MQLATCVLVVPSDKIQMTFGAKVKSDFLIFNHLVAKFTTVIINKAINLRNTIAKNNYLVTKKVQTTFAFWTLSHKRFGSQEMSFMLRNQISSKFLEFLLWNSHHMLLVVARSFSPNISQIRLAGTEIIKKQIQNSQEFQLESKRFKMKLGKTHRTKSTETKLSRWGAYELSLSNLRSKETHRNKSFCKIFSEILDVKMLECKERDQLQNEESGSASDSDSSDELNLNFAKHSSQYSTLLL</sequence>
<evidence type="ECO:0000313" key="2">
    <source>
        <dbReference type="Proteomes" id="UP000289152"/>
    </source>
</evidence>
<dbReference type="AlphaFoldDB" id="A0A4Q1BHL3"/>
<gene>
    <name evidence="1" type="ORF">M231_05621</name>
</gene>
<organism evidence="1 2">
    <name type="scientific">Tremella mesenterica</name>
    <name type="common">Jelly fungus</name>
    <dbReference type="NCBI Taxonomy" id="5217"/>
    <lineage>
        <taxon>Eukaryota</taxon>
        <taxon>Fungi</taxon>
        <taxon>Dikarya</taxon>
        <taxon>Basidiomycota</taxon>
        <taxon>Agaricomycotina</taxon>
        <taxon>Tremellomycetes</taxon>
        <taxon>Tremellales</taxon>
        <taxon>Tremellaceae</taxon>
        <taxon>Tremella</taxon>
    </lineage>
</organism>